<feature type="region of interest" description="Disordered" evidence="1">
    <location>
        <begin position="14"/>
        <end position="70"/>
    </location>
</feature>
<evidence type="ECO:0000313" key="2">
    <source>
        <dbReference type="Proteomes" id="UP000887575"/>
    </source>
</evidence>
<protein>
    <submittedName>
        <fullName evidence="3">Uncharacterized protein</fullName>
    </submittedName>
</protein>
<dbReference type="Proteomes" id="UP000887575">
    <property type="component" value="Unassembled WGS sequence"/>
</dbReference>
<evidence type="ECO:0000256" key="1">
    <source>
        <dbReference type="SAM" id="MobiDB-lite"/>
    </source>
</evidence>
<organism evidence="2 3">
    <name type="scientific">Mesorhabditis belari</name>
    <dbReference type="NCBI Taxonomy" id="2138241"/>
    <lineage>
        <taxon>Eukaryota</taxon>
        <taxon>Metazoa</taxon>
        <taxon>Ecdysozoa</taxon>
        <taxon>Nematoda</taxon>
        <taxon>Chromadorea</taxon>
        <taxon>Rhabditida</taxon>
        <taxon>Rhabditina</taxon>
        <taxon>Rhabditomorpha</taxon>
        <taxon>Rhabditoidea</taxon>
        <taxon>Rhabditidae</taxon>
        <taxon>Mesorhabditinae</taxon>
        <taxon>Mesorhabditis</taxon>
    </lineage>
</organism>
<proteinExistence type="predicted"/>
<keyword evidence="2" id="KW-1185">Reference proteome</keyword>
<evidence type="ECO:0000313" key="3">
    <source>
        <dbReference type="WBParaSite" id="MBELARI_LOCUS1665"/>
    </source>
</evidence>
<reference evidence="3" key="1">
    <citation type="submission" date="2024-02" db="UniProtKB">
        <authorList>
            <consortium name="WormBaseParasite"/>
        </authorList>
    </citation>
    <scope>IDENTIFICATION</scope>
</reference>
<accession>A0AAF3ERB5</accession>
<sequence length="70" mass="8085">MIEANQEIPEFLSTISKDASRYGQANSRGRGSRGRSRNMPHCDYRIQNSPAESSRNGFRPKPTQNKDWWD</sequence>
<name>A0AAF3ERB5_9BILA</name>
<dbReference type="WBParaSite" id="MBELARI_LOCUS1665">
    <property type="protein sequence ID" value="MBELARI_LOCUS1665"/>
    <property type="gene ID" value="MBELARI_LOCUS1665"/>
</dbReference>
<feature type="compositionally biased region" description="Polar residues" evidence="1">
    <location>
        <begin position="46"/>
        <end position="70"/>
    </location>
</feature>
<dbReference type="AlphaFoldDB" id="A0AAF3ERB5"/>